<name>A0A4Z2F9E6_9TELE</name>
<keyword evidence="1" id="KW-0805">Transcription regulation</keyword>
<dbReference type="GO" id="GO:0016586">
    <property type="term" value="C:RSC-type complex"/>
    <property type="evidence" value="ECO:0007669"/>
    <property type="project" value="TreeGrafter"/>
</dbReference>
<dbReference type="PANTHER" id="PTHR22597:SF0">
    <property type="entry name" value="POLYCOMB PROTEIN SUZ12"/>
    <property type="match status" value="1"/>
</dbReference>
<dbReference type="EMBL" id="SRLO01001551">
    <property type="protein sequence ID" value="TNN36942.1"/>
    <property type="molecule type" value="Genomic_DNA"/>
</dbReference>
<keyword evidence="4" id="KW-1185">Reference proteome</keyword>
<comment type="caution">
    <text evidence="3">The sequence shown here is derived from an EMBL/GenBank/DDBJ whole genome shotgun (WGS) entry which is preliminary data.</text>
</comment>
<accession>A0A4Z2F9E6</accession>
<dbReference type="OrthoDB" id="166746at2759"/>
<organism evidence="3 4">
    <name type="scientific">Liparis tanakae</name>
    <name type="common">Tanaka's snailfish</name>
    <dbReference type="NCBI Taxonomy" id="230148"/>
    <lineage>
        <taxon>Eukaryota</taxon>
        <taxon>Metazoa</taxon>
        <taxon>Chordata</taxon>
        <taxon>Craniata</taxon>
        <taxon>Vertebrata</taxon>
        <taxon>Euteleostomi</taxon>
        <taxon>Actinopterygii</taxon>
        <taxon>Neopterygii</taxon>
        <taxon>Teleostei</taxon>
        <taxon>Neoteleostei</taxon>
        <taxon>Acanthomorphata</taxon>
        <taxon>Eupercaria</taxon>
        <taxon>Perciformes</taxon>
        <taxon>Cottioidei</taxon>
        <taxon>Cottales</taxon>
        <taxon>Liparidae</taxon>
        <taxon>Liparis</taxon>
    </lineage>
</organism>
<reference evidence="3 4" key="1">
    <citation type="submission" date="2019-03" db="EMBL/GenBank/DDBJ databases">
        <title>First draft genome of Liparis tanakae, snailfish: a comprehensive survey of snailfish specific genes.</title>
        <authorList>
            <person name="Kim W."/>
            <person name="Song I."/>
            <person name="Jeong J.-H."/>
            <person name="Kim D."/>
            <person name="Kim S."/>
            <person name="Ryu S."/>
            <person name="Song J.Y."/>
            <person name="Lee S.K."/>
        </authorList>
    </citation>
    <scope>NUCLEOTIDE SEQUENCE [LARGE SCALE GENOMIC DNA]</scope>
    <source>
        <tissue evidence="3">Muscle</tissue>
    </source>
</reference>
<evidence type="ECO:0000313" key="4">
    <source>
        <dbReference type="Proteomes" id="UP000314294"/>
    </source>
</evidence>
<sequence>MAAAKKPNMQLIQADHELFLQAFEKPTQIYRFLRTRNLIAPIFLHRTLTYMSHRNSRSNVRRKSSKVDNLLFKVEKMRGEQETHSLASNLQLTFTGFFHKADFTEEVVNRKRRSSSLREEGETTFVAQMTVFDKNRRLQLLDGEYEVSMQEMEECPVTKKRATWETILDGKV</sequence>
<dbReference type="GO" id="GO:0035098">
    <property type="term" value="C:ESC/E(Z) complex"/>
    <property type="evidence" value="ECO:0007669"/>
    <property type="project" value="TreeGrafter"/>
</dbReference>
<dbReference type="AlphaFoldDB" id="A0A4Z2F9E6"/>
<dbReference type="GO" id="GO:0031490">
    <property type="term" value="F:chromatin DNA binding"/>
    <property type="evidence" value="ECO:0007669"/>
    <property type="project" value="TreeGrafter"/>
</dbReference>
<keyword evidence="2" id="KW-0804">Transcription</keyword>
<dbReference type="Proteomes" id="UP000314294">
    <property type="component" value="Unassembled WGS sequence"/>
</dbReference>
<protein>
    <submittedName>
        <fullName evidence="3">Polycomb protein SUZ12</fullName>
    </submittedName>
</protein>
<evidence type="ECO:0000256" key="2">
    <source>
        <dbReference type="ARBA" id="ARBA00023163"/>
    </source>
</evidence>
<gene>
    <name evidence="3" type="primary">SUZ12</name>
    <name evidence="3" type="ORF">EYF80_052884</name>
</gene>
<proteinExistence type="predicted"/>
<evidence type="ECO:0000256" key="1">
    <source>
        <dbReference type="ARBA" id="ARBA00023015"/>
    </source>
</evidence>
<evidence type="ECO:0000313" key="3">
    <source>
        <dbReference type="EMBL" id="TNN36942.1"/>
    </source>
</evidence>
<dbReference type="PANTHER" id="PTHR22597">
    <property type="entry name" value="POLYCOMB GROUP PROTEIN"/>
    <property type="match status" value="1"/>
</dbReference>